<dbReference type="GO" id="GO:0003700">
    <property type="term" value="F:DNA-binding transcription factor activity"/>
    <property type="evidence" value="ECO:0007669"/>
    <property type="project" value="InterPro"/>
</dbReference>
<dbReference type="InterPro" id="IPR036390">
    <property type="entry name" value="WH_DNA-bd_sf"/>
</dbReference>
<dbReference type="STRING" id="477680.SAMN05421788_101280"/>
<protein>
    <submittedName>
        <fullName evidence="7">LysR family transcriptional regulator, hydrogen peroxide-inducible genes activator</fullName>
    </submittedName>
</protein>
<dbReference type="Proteomes" id="UP000186917">
    <property type="component" value="Unassembled WGS sequence"/>
</dbReference>
<keyword evidence="5" id="KW-0804">Transcription</keyword>
<dbReference type="Gene3D" id="1.10.10.10">
    <property type="entry name" value="Winged helix-like DNA-binding domain superfamily/Winged helix DNA-binding domain"/>
    <property type="match status" value="1"/>
</dbReference>
<organism evidence="7 8">
    <name type="scientific">Filimonas lacunae</name>
    <dbReference type="NCBI Taxonomy" id="477680"/>
    <lineage>
        <taxon>Bacteria</taxon>
        <taxon>Pseudomonadati</taxon>
        <taxon>Bacteroidota</taxon>
        <taxon>Chitinophagia</taxon>
        <taxon>Chitinophagales</taxon>
        <taxon>Chitinophagaceae</taxon>
        <taxon>Filimonas</taxon>
    </lineage>
</organism>
<gene>
    <name evidence="7" type="ORF">SAMN05421788_101280</name>
</gene>
<dbReference type="Pfam" id="PF00126">
    <property type="entry name" value="HTH_1"/>
    <property type="match status" value="1"/>
</dbReference>
<dbReference type="PANTHER" id="PTHR30346">
    <property type="entry name" value="TRANSCRIPTIONAL DUAL REGULATOR HCAR-RELATED"/>
    <property type="match status" value="1"/>
</dbReference>
<evidence type="ECO:0000256" key="3">
    <source>
        <dbReference type="ARBA" id="ARBA00023125"/>
    </source>
</evidence>
<dbReference type="GO" id="GO:0003677">
    <property type="term" value="F:DNA binding"/>
    <property type="evidence" value="ECO:0007669"/>
    <property type="project" value="UniProtKB-KW"/>
</dbReference>
<dbReference type="CDD" id="cd08411">
    <property type="entry name" value="PBP2_OxyR"/>
    <property type="match status" value="1"/>
</dbReference>
<dbReference type="SUPFAM" id="SSF46785">
    <property type="entry name" value="Winged helix' DNA-binding domain"/>
    <property type="match status" value="1"/>
</dbReference>
<dbReference type="KEGG" id="fln:FLA_4873"/>
<evidence type="ECO:0000259" key="6">
    <source>
        <dbReference type="PROSITE" id="PS50931"/>
    </source>
</evidence>
<dbReference type="OrthoDB" id="9803735at2"/>
<dbReference type="PRINTS" id="PR00039">
    <property type="entry name" value="HTHLYSR"/>
</dbReference>
<evidence type="ECO:0000256" key="1">
    <source>
        <dbReference type="ARBA" id="ARBA00009437"/>
    </source>
</evidence>
<comment type="similarity">
    <text evidence="1">Belongs to the LysR transcriptional regulatory family.</text>
</comment>
<evidence type="ECO:0000256" key="4">
    <source>
        <dbReference type="ARBA" id="ARBA00023159"/>
    </source>
</evidence>
<dbReference type="SUPFAM" id="SSF53850">
    <property type="entry name" value="Periplasmic binding protein-like II"/>
    <property type="match status" value="1"/>
</dbReference>
<keyword evidence="3" id="KW-0238">DNA-binding</keyword>
<feature type="domain" description="HTH lysR-type" evidence="6">
    <location>
        <begin position="1"/>
        <end position="58"/>
    </location>
</feature>
<keyword evidence="8" id="KW-1185">Reference proteome</keyword>
<evidence type="ECO:0000313" key="8">
    <source>
        <dbReference type="Proteomes" id="UP000186917"/>
    </source>
</evidence>
<name>A0A173MMW5_9BACT</name>
<dbReference type="PROSITE" id="PS50931">
    <property type="entry name" value="HTH_LYSR"/>
    <property type="match status" value="1"/>
</dbReference>
<dbReference type="Gene3D" id="3.40.190.10">
    <property type="entry name" value="Periplasmic binding protein-like II"/>
    <property type="match status" value="2"/>
</dbReference>
<dbReference type="GO" id="GO:0032993">
    <property type="term" value="C:protein-DNA complex"/>
    <property type="evidence" value="ECO:0007669"/>
    <property type="project" value="TreeGrafter"/>
</dbReference>
<dbReference type="InterPro" id="IPR036388">
    <property type="entry name" value="WH-like_DNA-bd_sf"/>
</dbReference>
<evidence type="ECO:0000313" key="7">
    <source>
        <dbReference type="EMBL" id="SIS62363.1"/>
    </source>
</evidence>
<proteinExistence type="inferred from homology"/>
<dbReference type="InterPro" id="IPR000847">
    <property type="entry name" value="LysR_HTH_N"/>
</dbReference>
<dbReference type="AlphaFoldDB" id="A0A173MMW5"/>
<evidence type="ECO:0000256" key="2">
    <source>
        <dbReference type="ARBA" id="ARBA00023015"/>
    </source>
</evidence>
<dbReference type="RefSeq" id="WP_076374947.1">
    <property type="nucleotide sequence ID" value="NZ_AP017422.1"/>
</dbReference>
<dbReference type="Pfam" id="PF03466">
    <property type="entry name" value="LysR_substrate"/>
    <property type="match status" value="1"/>
</dbReference>
<dbReference type="InterPro" id="IPR005119">
    <property type="entry name" value="LysR_subst-bd"/>
</dbReference>
<sequence length="316" mass="36272">MTFTQLEYIVAVDMYRHFADAAQHCFVTQPTLSMQIHKLEEELGVKIFDRSKQPVLPTEAGIEIIEQSRRILSERNALTEMIDSRKGIVNGELKVGIIPTLAPYLLPLFVTSFTKKYPQVRLVVNELTTSNIVTRLKEGKIDAGILVTPLQEQGIKEDVLFYEELMAYVSKNNEAYKKSYVLAKDIDPDKLWLLEEGHCFRSQIINLCELRRSGKTAHFEYEAGSLETLRRMVDLNDGITILPELASLDMMGQQLKMIRHFKHPAPVREVSIVTHRDFVKRKLVEVLKQTILLSIPDKLRKNKKQQVVPVLDHLHA</sequence>
<dbReference type="EMBL" id="FTOR01000001">
    <property type="protein sequence ID" value="SIS62363.1"/>
    <property type="molecule type" value="Genomic_DNA"/>
</dbReference>
<dbReference type="PANTHER" id="PTHR30346:SF26">
    <property type="entry name" value="HYDROGEN PEROXIDE-INDUCIBLE GENES ACTIVATOR"/>
    <property type="match status" value="1"/>
</dbReference>
<evidence type="ECO:0000256" key="5">
    <source>
        <dbReference type="ARBA" id="ARBA00023163"/>
    </source>
</evidence>
<accession>A0A173MMW5</accession>
<keyword evidence="4" id="KW-0010">Activator</keyword>
<dbReference type="FunFam" id="1.10.10.10:FF:000001">
    <property type="entry name" value="LysR family transcriptional regulator"/>
    <property type="match status" value="1"/>
</dbReference>
<reference evidence="8" key="1">
    <citation type="submission" date="2017-01" db="EMBL/GenBank/DDBJ databases">
        <authorList>
            <person name="Varghese N."/>
            <person name="Submissions S."/>
        </authorList>
    </citation>
    <scope>NUCLEOTIDE SEQUENCE [LARGE SCALE GENOMIC DNA]</scope>
    <source>
        <strain evidence="8">DSM 21054</strain>
    </source>
</reference>
<keyword evidence="2" id="KW-0805">Transcription regulation</keyword>